<sequence>MKSTYVIRSHRQLRRRALCLAVGLLLAGAGSAAMAQDAAPSPNATINLIRLMVKKGLITQGDADGLIAEANAEAAQARKASTAVAAVADGAQPGDVRVPYVPQSVRNEIREQVKQEVIAQARTEHWAQPDALPEWLDRISWSGDLRVRDESRYFSRNNSPYFIDYAALNRNGPFDINKITQGVNPPILNSQQNRTNTLSLQAHIGMSVKLGDTITAGIRIGSGNDNNPVSTTQALGGGLVKKNLWLDRAWVRWQPVAWGSLTAGRMANPFFVTDLIYSPELNFDGIAGQAELPLADGLNGFATAGLFPIQYTGNDAPSQGFGYQKNRDSQRWLSAAQVGASWKFDEDMQWTAALAYYYYDSMRGQLSQPCALYTGINFCSTDDTAPTFMQKGNSVFLLRNIVPDPSSPGNYAQPQFVGLAYDYHLLNLTNQFDFKIGETPVRLQADYVRNMAYHARDAFKRYPNGLGQPVNNYENGDSPTTTGPYKSGPVGWLARGILGNPNPMKANDWNVTFGYKYLQPDAVLDGLTDPNFHLGGTNAKGFIISADYGIAQRTWLSARYFNAKQVFGPPLSIDVLQLEINSKF</sequence>
<feature type="chain" id="PRO_5047149677" evidence="1">
    <location>
        <begin position="36"/>
        <end position="584"/>
    </location>
</feature>
<reference evidence="2 3" key="1">
    <citation type="submission" date="2020-10" db="EMBL/GenBank/DDBJ databases">
        <title>Phylogeny of dyella-like bacteria.</title>
        <authorList>
            <person name="Fu J."/>
        </authorList>
    </citation>
    <scope>NUCLEOTIDE SEQUENCE [LARGE SCALE GENOMIC DNA]</scope>
    <source>
        <strain evidence="2 3">BB4</strain>
    </source>
</reference>
<comment type="caution">
    <text evidence="2">The sequence shown here is derived from an EMBL/GenBank/DDBJ whole genome shotgun (WGS) entry which is preliminary data.</text>
</comment>
<gene>
    <name evidence="2" type="ORF">ISS97_17740</name>
</gene>
<feature type="signal peptide" evidence="1">
    <location>
        <begin position="1"/>
        <end position="35"/>
    </location>
</feature>
<dbReference type="EMBL" id="JADIKD010000012">
    <property type="protein sequence ID" value="MFK2919117.1"/>
    <property type="molecule type" value="Genomic_DNA"/>
</dbReference>
<dbReference type="RefSeq" id="WP_379983255.1">
    <property type="nucleotide sequence ID" value="NZ_JADIKD010000012.1"/>
</dbReference>
<keyword evidence="1" id="KW-0732">Signal</keyword>
<organism evidence="2 3">
    <name type="scientific">Dyella koreensis</name>
    <dbReference type="NCBI Taxonomy" id="311235"/>
    <lineage>
        <taxon>Bacteria</taxon>
        <taxon>Pseudomonadati</taxon>
        <taxon>Pseudomonadota</taxon>
        <taxon>Gammaproteobacteria</taxon>
        <taxon>Lysobacterales</taxon>
        <taxon>Rhodanobacteraceae</taxon>
        <taxon>Dyella</taxon>
    </lineage>
</organism>
<proteinExistence type="predicted"/>
<protein>
    <submittedName>
        <fullName evidence="2">Porin</fullName>
    </submittedName>
</protein>
<name>A0ABW8KB15_9GAMM</name>
<evidence type="ECO:0000313" key="2">
    <source>
        <dbReference type="EMBL" id="MFK2919117.1"/>
    </source>
</evidence>
<dbReference type="InterPro" id="IPR032638">
    <property type="entry name" value="Porin_5"/>
</dbReference>
<keyword evidence="3" id="KW-1185">Reference proteome</keyword>
<evidence type="ECO:0000256" key="1">
    <source>
        <dbReference type="SAM" id="SignalP"/>
    </source>
</evidence>
<dbReference type="Pfam" id="PF16930">
    <property type="entry name" value="Porin_5"/>
    <property type="match status" value="1"/>
</dbReference>
<dbReference type="SUPFAM" id="SSF56935">
    <property type="entry name" value="Porins"/>
    <property type="match status" value="1"/>
</dbReference>
<accession>A0ABW8KB15</accession>
<evidence type="ECO:0000313" key="3">
    <source>
        <dbReference type="Proteomes" id="UP001620408"/>
    </source>
</evidence>
<dbReference type="Proteomes" id="UP001620408">
    <property type="component" value="Unassembled WGS sequence"/>
</dbReference>